<dbReference type="EC" id="3.1.1.61" evidence="2"/>
<evidence type="ECO:0000256" key="1">
    <source>
        <dbReference type="ARBA" id="ARBA00022801"/>
    </source>
</evidence>
<comment type="catalytic activity">
    <reaction evidence="3">
        <text>[protein]-L-glutamate 5-O-methyl ester + H2O = L-glutamyl-[protein] + methanol + H(+)</text>
        <dbReference type="Rhea" id="RHEA:23236"/>
        <dbReference type="Rhea" id="RHEA-COMP:10208"/>
        <dbReference type="Rhea" id="RHEA-COMP:10311"/>
        <dbReference type="ChEBI" id="CHEBI:15377"/>
        <dbReference type="ChEBI" id="CHEBI:15378"/>
        <dbReference type="ChEBI" id="CHEBI:17790"/>
        <dbReference type="ChEBI" id="CHEBI:29973"/>
        <dbReference type="ChEBI" id="CHEBI:82795"/>
        <dbReference type="EC" id="3.1.1.61"/>
    </reaction>
</comment>
<name>A0A4P7BYQ0_9GAMM</name>
<feature type="domain" description="CheB-type methylesterase" evidence="5">
    <location>
        <begin position="141"/>
        <end position="331"/>
    </location>
</feature>
<feature type="active site" evidence="4">
    <location>
        <position position="273"/>
    </location>
</feature>
<gene>
    <name evidence="6" type="ORF">E3U44_07480</name>
</gene>
<dbReference type="Proteomes" id="UP000294325">
    <property type="component" value="Chromosome"/>
</dbReference>
<dbReference type="CDD" id="cd16432">
    <property type="entry name" value="CheB_Rec"/>
    <property type="match status" value="1"/>
</dbReference>
<dbReference type="InterPro" id="IPR000673">
    <property type="entry name" value="Sig_transdc_resp-reg_Me-estase"/>
</dbReference>
<dbReference type="PANTHER" id="PTHR42872:SF6">
    <property type="entry name" value="PROTEIN-GLUTAMATE METHYLESTERASE_PROTEIN-GLUTAMINE GLUTAMINASE"/>
    <property type="match status" value="1"/>
</dbReference>
<feature type="active site" evidence="4">
    <location>
        <position position="180"/>
    </location>
</feature>
<feature type="active site" evidence="4">
    <location>
        <position position="153"/>
    </location>
</feature>
<keyword evidence="4" id="KW-0145">Chemotaxis</keyword>
<dbReference type="KEGG" id="nwr:E3U44_07480"/>
<evidence type="ECO:0000313" key="7">
    <source>
        <dbReference type="Proteomes" id="UP000294325"/>
    </source>
</evidence>
<sequence length="342" mass="37414">MLPSKKALVRVAIACNCKDMRLRTRRILEQQGLTVVADGPLDLPFLTIAESNHANVLFVELDAAYEEQAPVLEKLLERASLPMLFNEGIFQDKKKRAALAQWGQRVSEKLTKLATSNPPRITATGETTTPINSVDFSVEEEKAAQRVWILGASTGGPQALRRFLSAIPGTLPIAFIVAQHIGSNFLELFTKQLSKYTRFSVEVPKSGHLLQHQQVLIAPEKHDLSFDDNCCLTLLPTVQDHRYSPSIDLLMCRVSERFGPQAGAIIFSGMGDDGAQGCRYLFANGGTVWAQDAASCEISSMPDYARATGAVSFSAPPEELARNLTKLLGKTKDGTGQQETIN</sequence>
<protein>
    <recommendedName>
        <fullName evidence="2">protein-glutamate methylesterase</fullName>
        <ecNumber evidence="2">3.1.1.61</ecNumber>
    </recommendedName>
</protein>
<keyword evidence="7" id="KW-1185">Reference proteome</keyword>
<dbReference type="GO" id="GO:0006935">
    <property type="term" value="P:chemotaxis"/>
    <property type="evidence" value="ECO:0007669"/>
    <property type="project" value="UniProtKB-UniRule"/>
</dbReference>
<dbReference type="InterPro" id="IPR035909">
    <property type="entry name" value="CheB_C"/>
</dbReference>
<dbReference type="GO" id="GO:0000156">
    <property type="term" value="F:phosphorelay response regulator activity"/>
    <property type="evidence" value="ECO:0007669"/>
    <property type="project" value="InterPro"/>
</dbReference>
<proteinExistence type="predicted"/>
<dbReference type="Gene3D" id="3.40.50.180">
    <property type="entry name" value="Methylesterase CheB, C-terminal domain"/>
    <property type="match status" value="1"/>
</dbReference>
<keyword evidence="1 4" id="KW-0378">Hydrolase</keyword>
<evidence type="ECO:0000313" key="6">
    <source>
        <dbReference type="EMBL" id="QBQ54369.1"/>
    </source>
</evidence>
<dbReference type="GO" id="GO:0005737">
    <property type="term" value="C:cytoplasm"/>
    <property type="evidence" value="ECO:0007669"/>
    <property type="project" value="InterPro"/>
</dbReference>
<dbReference type="RefSeq" id="WP_134357565.1">
    <property type="nucleotide sequence ID" value="NZ_CP038033.1"/>
</dbReference>
<dbReference type="SUPFAM" id="SSF52738">
    <property type="entry name" value="Methylesterase CheB, C-terminal domain"/>
    <property type="match status" value="1"/>
</dbReference>
<dbReference type="EMBL" id="CP038033">
    <property type="protein sequence ID" value="QBQ54369.1"/>
    <property type="molecule type" value="Genomic_DNA"/>
</dbReference>
<accession>A0A4P7BYQ0</accession>
<dbReference type="Pfam" id="PF01339">
    <property type="entry name" value="CheB_methylest"/>
    <property type="match status" value="1"/>
</dbReference>
<dbReference type="PANTHER" id="PTHR42872">
    <property type="entry name" value="PROTEIN-GLUTAMATE METHYLESTERASE/PROTEIN-GLUTAMINE GLUTAMINASE"/>
    <property type="match status" value="1"/>
</dbReference>
<dbReference type="AlphaFoldDB" id="A0A4P7BYQ0"/>
<dbReference type="PROSITE" id="PS50122">
    <property type="entry name" value="CHEB"/>
    <property type="match status" value="1"/>
</dbReference>
<evidence type="ECO:0000256" key="4">
    <source>
        <dbReference type="PROSITE-ProRule" id="PRU00050"/>
    </source>
</evidence>
<dbReference type="OrthoDB" id="9793421at2"/>
<evidence type="ECO:0000259" key="5">
    <source>
        <dbReference type="PROSITE" id="PS50122"/>
    </source>
</evidence>
<evidence type="ECO:0000256" key="2">
    <source>
        <dbReference type="ARBA" id="ARBA00039140"/>
    </source>
</evidence>
<organism evidence="6 7">
    <name type="scientific">Nitrosococcus wardiae</name>
    <dbReference type="NCBI Taxonomy" id="1814290"/>
    <lineage>
        <taxon>Bacteria</taxon>
        <taxon>Pseudomonadati</taxon>
        <taxon>Pseudomonadota</taxon>
        <taxon>Gammaproteobacteria</taxon>
        <taxon>Chromatiales</taxon>
        <taxon>Chromatiaceae</taxon>
        <taxon>Nitrosococcus</taxon>
    </lineage>
</organism>
<reference evidence="6 7" key="1">
    <citation type="submission" date="2019-03" db="EMBL/GenBank/DDBJ databases">
        <title>The genome sequence of Nitrosococcus wardiae strain D1FHST reveals the archetypal metabolic capacity of ammonia-oxidizing Gammaproteobacteria.</title>
        <authorList>
            <person name="Wang L."/>
            <person name="Lim C.K."/>
            <person name="Hanson T.E."/>
            <person name="Dang H."/>
            <person name="Klotz M.G."/>
        </authorList>
    </citation>
    <scope>NUCLEOTIDE SEQUENCE [LARGE SCALE GENOMIC DNA]</scope>
    <source>
        <strain evidence="6 7">D1FHS</strain>
    </source>
</reference>
<evidence type="ECO:0000256" key="3">
    <source>
        <dbReference type="ARBA" id="ARBA00048267"/>
    </source>
</evidence>
<dbReference type="GO" id="GO:0008984">
    <property type="term" value="F:protein-glutamate methylesterase activity"/>
    <property type="evidence" value="ECO:0007669"/>
    <property type="project" value="UniProtKB-EC"/>
</dbReference>